<sequence>MTALLDIRDLTVRFGSGPGLLRRQSQWSEALKSVSLSVAAGETVGLVGESGSGKTTLARSVLGLVTPHTGTVSLGGEVIDARRKADRQRVRRDVQMVFQNPYSALNPTMTIGAALLEVLRRREGLDRTAAAARAAELLDSVRIPTSALGRYPSEFSGGQRQRLVIARALAARPKLLICDEPLSALDVSTQAEIINLLQRLKAETGTAYLFIGHDLAVIRHISDRVAVLYRGELVEEGDARQVYDAPAHPYTRRLLASVPEADPQAQRRKREERRALAERTG</sequence>
<protein>
    <submittedName>
        <fullName evidence="7">ABC transporter ATP-binding protein</fullName>
    </submittedName>
</protein>
<organism evidence="7 8">
    <name type="scientific">Streptomyces phaeolivaceus</name>
    <dbReference type="NCBI Taxonomy" id="2653200"/>
    <lineage>
        <taxon>Bacteria</taxon>
        <taxon>Bacillati</taxon>
        <taxon>Actinomycetota</taxon>
        <taxon>Actinomycetes</taxon>
        <taxon>Kitasatosporales</taxon>
        <taxon>Streptomycetaceae</taxon>
        <taxon>Streptomyces</taxon>
    </lineage>
</organism>
<keyword evidence="2" id="KW-0813">Transport</keyword>
<dbReference type="InterPro" id="IPR003439">
    <property type="entry name" value="ABC_transporter-like_ATP-bd"/>
</dbReference>
<keyword evidence="4 7" id="KW-0067">ATP-binding</keyword>
<dbReference type="InterPro" id="IPR050319">
    <property type="entry name" value="ABC_transp_ATP-bind"/>
</dbReference>
<evidence type="ECO:0000256" key="4">
    <source>
        <dbReference type="ARBA" id="ARBA00022840"/>
    </source>
</evidence>
<name>A0A5P8KEL8_9ACTN</name>
<dbReference type="EMBL" id="CP045096">
    <property type="protein sequence ID" value="QFR01726.1"/>
    <property type="molecule type" value="Genomic_DNA"/>
</dbReference>
<accession>A0A5P8KEL8</accession>
<gene>
    <name evidence="7" type="ORF">F9278_42300</name>
</gene>
<dbReference type="SUPFAM" id="SSF52540">
    <property type="entry name" value="P-loop containing nucleoside triphosphate hydrolases"/>
    <property type="match status" value="1"/>
</dbReference>
<comment type="similarity">
    <text evidence="1">Belongs to the ABC transporter superfamily.</text>
</comment>
<evidence type="ECO:0000256" key="3">
    <source>
        <dbReference type="ARBA" id="ARBA00022741"/>
    </source>
</evidence>
<dbReference type="KEGG" id="sphv:F9278_42300"/>
<evidence type="ECO:0000256" key="1">
    <source>
        <dbReference type="ARBA" id="ARBA00005417"/>
    </source>
</evidence>
<feature type="compositionally biased region" description="Basic and acidic residues" evidence="5">
    <location>
        <begin position="272"/>
        <end position="281"/>
    </location>
</feature>
<keyword evidence="3" id="KW-0547">Nucleotide-binding</keyword>
<dbReference type="Pfam" id="PF00005">
    <property type="entry name" value="ABC_tran"/>
    <property type="match status" value="1"/>
</dbReference>
<dbReference type="GO" id="GO:0055085">
    <property type="term" value="P:transmembrane transport"/>
    <property type="evidence" value="ECO:0007669"/>
    <property type="project" value="UniProtKB-ARBA"/>
</dbReference>
<keyword evidence="8" id="KW-1185">Reference proteome</keyword>
<dbReference type="GO" id="GO:0016887">
    <property type="term" value="F:ATP hydrolysis activity"/>
    <property type="evidence" value="ECO:0007669"/>
    <property type="project" value="InterPro"/>
</dbReference>
<dbReference type="GO" id="GO:0005524">
    <property type="term" value="F:ATP binding"/>
    <property type="evidence" value="ECO:0007669"/>
    <property type="project" value="UniProtKB-KW"/>
</dbReference>
<proteinExistence type="inferred from homology"/>
<feature type="domain" description="ABC transporter" evidence="6">
    <location>
        <begin position="5"/>
        <end position="255"/>
    </location>
</feature>
<dbReference type="PANTHER" id="PTHR43776">
    <property type="entry name" value="TRANSPORT ATP-BINDING PROTEIN"/>
    <property type="match status" value="1"/>
</dbReference>
<dbReference type="GO" id="GO:0015833">
    <property type="term" value="P:peptide transport"/>
    <property type="evidence" value="ECO:0007669"/>
    <property type="project" value="InterPro"/>
</dbReference>
<dbReference type="PANTHER" id="PTHR43776:SF7">
    <property type="entry name" value="D,D-DIPEPTIDE TRANSPORT ATP-BINDING PROTEIN DDPF-RELATED"/>
    <property type="match status" value="1"/>
</dbReference>
<feature type="region of interest" description="Disordered" evidence="5">
    <location>
        <begin position="257"/>
        <end position="281"/>
    </location>
</feature>
<dbReference type="SMART" id="SM00382">
    <property type="entry name" value="AAA"/>
    <property type="match status" value="1"/>
</dbReference>
<evidence type="ECO:0000259" key="6">
    <source>
        <dbReference type="PROSITE" id="PS50893"/>
    </source>
</evidence>
<dbReference type="InterPro" id="IPR017871">
    <property type="entry name" value="ABC_transporter-like_CS"/>
</dbReference>
<dbReference type="FunFam" id="3.40.50.300:FF:000016">
    <property type="entry name" value="Oligopeptide ABC transporter ATP-binding component"/>
    <property type="match status" value="1"/>
</dbReference>
<dbReference type="Proteomes" id="UP000327294">
    <property type="component" value="Chromosome"/>
</dbReference>
<dbReference type="PROSITE" id="PS50893">
    <property type="entry name" value="ABC_TRANSPORTER_2"/>
    <property type="match status" value="1"/>
</dbReference>
<dbReference type="PROSITE" id="PS00211">
    <property type="entry name" value="ABC_TRANSPORTER_1"/>
    <property type="match status" value="1"/>
</dbReference>
<dbReference type="RefSeq" id="WP_152173053.1">
    <property type="nucleotide sequence ID" value="NZ_CP045096.1"/>
</dbReference>
<dbReference type="InterPro" id="IPR003593">
    <property type="entry name" value="AAA+_ATPase"/>
</dbReference>
<evidence type="ECO:0000313" key="7">
    <source>
        <dbReference type="EMBL" id="QFR01726.1"/>
    </source>
</evidence>
<evidence type="ECO:0000313" key="8">
    <source>
        <dbReference type="Proteomes" id="UP000327294"/>
    </source>
</evidence>
<evidence type="ECO:0000256" key="2">
    <source>
        <dbReference type="ARBA" id="ARBA00022448"/>
    </source>
</evidence>
<evidence type="ECO:0000256" key="5">
    <source>
        <dbReference type="SAM" id="MobiDB-lite"/>
    </source>
</evidence>
<dbReference type="Pfam" id="PF08352">
    <property type="entry name" value="oligo_HPY"/>
    <property type="match status" value="1"/>
</dbReference>
<dbReference type="InterPro" id="IPR027417">
    <property type="entry name" value="P-loop_NTPase"/>
</dbReference>
<reference evidence="7 8" key="1">
    <citation type="submission" date="2019-10" db="EMBL/GenBank/DDBJ databases">
        <title>Streptomyces sp. strain GY16 isolated from leaves of Broussonetia papyrifera.</title>
        <authorList>
            <person name="Mo P."/>
        </authorList>
    </citation>
    <scope>NUCLEOTIDE SEQUENCE [LARGE SCALE GENOMIC DNA]</scope>
    <source>
        <strain evidence="7 8">GY16</strain>
    </source>
</reference>
<dbReference type="CDD" id="cd03257">
    <property type="entry name" value="ABC_NikE_OppD_transporters"/>
    <property type="match status" value="1"/>
</dbReference>
<dbReference type="Gene3D" id="3.40.50.300">
    <property type="entry name" value="P-loop containing nucleotide triphosphate hydrolases"/>
    <property type="match status" value="1"/>
</dbReference>
<dbReference type="AlphaFoldDB" id="A0A5P8KEL8"/>
<dbReference type="InterPro" id="IPR013563">
    <property type="entry name" value="Oligopep_ABC_C"/>
</dbReference>